<evidence type="ECO:0000259" key="1">
    <source>
        <dbReference type="Pfam" id="PF20274"/>
    </source>
</evidence>
<dbReference type="InterPro" id="IPR046909">
    <property type="entry name" value="cREC_REC"/>
</dbReference>
<reference evidence="2" key="1">
    <citation type="journal article" date="2021" name="Proc. Natl. Acad. Sci. U.S.A.">
        <title>A Catalog of Tens of Thousands of Viruses from Human Metagenomes Reveals Hidden Associations with Chronic Diseases.</title>
        <authorList>
            <person name="Tisza M.J."/>
            <person name="Buck C.B."/>
        </authorList>
    </citation>
    <scope>NUCLEOTIDE SEQUENCE</scope>
    <source>
        <strain evidence="2">CtHip2</strain>
    </source>
</reference>
<sequence>MKIFLDDLRPVPDEFDLVFRSGKALLKYLKENPNQHYELISFDHDLGENTLTGYDVVKEIVDDLDINFTFDRFQFHTANVVGFRNMYYYLVNAQIYDLFPPGIIDKNLKTYTSV</sequence>
<dbReference type="Pfam" id="PF20274">
    <property type="entry name" value="cREC_REC"/>
    <property type="match status" value="1"/>
</dbReference>
<organism evidence="2">
    <name type="scientific">Siphoviridae sp. ctHip2</name>
    <dbReference type="NCBI Taxonomy" id="2827830"/>
    <lineage>
        <taxon>Viruses</taxon>
        <taxon>Duplodnaviria</taxon>
        <taxon>Heunggongvirae</taxon>
        <taxon>Uroviricota</taxon>
        <taxon>Caudoviricetes</taxon>
    </lineage>
</organism>
<proteinExistence type="predicted"/>
<dbReference type="EMBL" id="BK032497">
    <property type="protein sequence ID" value="DAF42851.1"/>
    <property type="molecule type" value="Genomic_DNA"/>
</dbReference>
<protein>
    <recommendedName>
        <fullName evidence="1">Cyclic-phosphate processing Receiver domain-containing protein</fullName>
    </recommendedName>
</protein>
<accession>A0A8S5RWG8</accession>
<evidence type="ECO:0000313" key="2">
    <source>
        <dbReference type="EMBL" id="DAF42851.1"/>
    </source>
</evidence>
<name>A0A8S5RWG8_9CAUD</name>
<feature type="domain" description="Cyclic-phosphate processing Receiver" evidence="1">
    <location>
        <begin position="1"/>
        <end position="90"/>
    </location>
</feature>